<dbReference type="AlphaFoldDB" id="A0ABD4TJ12"/>
<dbReference type="EMBL" id="VOTZ01000016">
    <property type="protein sequence ID" value="MCQ1538918.1"/>
    <property type="molecule type" value="Genomic_DNA"/>
</dbReference>
<evidence type="ECO:0000256" key="2">
    <source>
        <dbReference type="ARBA" id="ARBA00022603"/>
    </source>
</evidence>
<accession>A0ABD4TJ12</accession>
<comment type="caution">
    <text evidence="4">The sequence shown here is derived from an EMBL/GenBank/DDBJ whole genome shotgun (WGS) entry which is preliminary data.</text>
</comment>
<keyword evidence="2" id="KW-0489">Methyltransferase</keyword>
<dbReference type="NCBIfam" id="TIGR03270">
    <property type="entry name" value="methan_mark_4"/>
    <property type="match status" value="1"/>
</dbReference>
<reference evidence="4 5" key="1">
    <citation type="submission" date="2019-08" db="EMBL/GenBank/DDBJ databases">
        <authorList>
            <person name="Chen S.-C."/>
            <person name="Lai M.-C."/>
            <person name="You Y.-T."/>
        </authorList>
    </citation>
    <scope>NUCLEOTIDE SEQUENCE [LARGE SCALE GENOMIC DNA]</scope>
    <source>
        <strain evidence="4 5">P2F9704a</strain>
    </source>
</reference>
<protein>
    <submittedName>
        <fullName evidence="4">Phosphotransacetylase</fullName>
    </submittedName>
</protein>
<evidence type="ECO:0000256" key="3">
    <source>
        <dbReference type="ARBA" id="ARBA00022679"/>
    </source>
</evidence>
<dbReference type="GO" id="GO:0008168">
    <property type="term" value="F:methyltransferase activity"/>
    <property type="evidence" value="ECO:0007669"/>
    <property type="project" value="UniProtKB-KW"/>
</dbReference>
<evidence type="ECO:0000313" key="4">
    <source>
        <dbReference type="EMBL" id="MCQ1538918.1"/>
    </source>
</evidence>
<comment type="similarity">
    <text evidence="1">Belongs to the MtxX family.</text>
</comment>
<gene>
    <name evidence="4" type="ORF">FTO68_07980</name>
</gene>
<keyword evidence="3" id="KW-0808">Transferase</keyword>
<dbReference type="InterPro" id="IPR016764">
    <property type="entry name" value="MeTrfase_MtxX_xsu"/>
</dbReference>
<sequence>MPVIMRKIGIGAFEDINKVVEAAREAVSDEIFVVIYAPDGTHVSAGDGLQYHISPDPAKALIDALLSGTIDGAVRGTLPSGTTLRYLREAASVNHLERIAVLETPKKRKFLLTPVGIDEGWTIGDKLKLARNAQELAERIGIDTTIGILSGGRLGDIGRNVNVDRSLAEAELLARLTGGVHSEILIEDAARKYGIVIAPDGISGNLIFRTLVLLGLGGSHGAPVVNIDVTFVDTSRASVNYGNALRLAASLVKNK</sequence>
<dbReference type="Gene3D" id="3.40.718.10">
    <property type="entry name" value="Isopropylmalate Dehydrogenase"/>
    <property type="match status" value="1"/>
</dbReference>
<dbReference type="SUPFAM" id="SSF53659">
    <property type="entry name" value="Isocitrate/Isopropylmalate dehydrogenase-like"/>
    <property type="match status" value="1"/>
</dbReference>
<keyword evidence="5" id="KW-1185">Reference proteome</keyword>
<name>A0ABD4TJ12_9EURY</name>
<dbReference type="GO" id="GO:0032259">
    <property type="term" value="P:methylation"/>
    <property type="evidence" value="ECO:0007669"/>
    <property type="project" value="UniProtKB-KW"/>
</dbReference>
<proteinExistence type="inferred from homology"/>
<evidence type="ECO:0000256" key="1">
    <source>
        <dbReference type="ARBA" id="ARBA00009125"/>
    </source>
</evidence>
<organism evidence="4 5">
    <name type="scientific">Methanocalculus taiwanensis</name>
    <dbReference type="NCBI Taxonomy" id="106207"/>
    <lineage>
        <taxon>Archaea</taxon>
        <taxon>Methanobacteriati</taxon>
        <taxon>Methanobacteriota</taxon>
        <taxon>Stenosarchaea group</taxon>
        <taxon>Methanomicrobia</taxon>
        <taxon>Methanomicrobiales</taxon>
        <taxon>Methanocalculaceae</taxon>
        <taxon>Methanocalculus</taxon>
    </lineage>
</organism>
<dbReference type="Proteomes" id="UP001524383">
    <property type="component" value="Unassembled WGS sequence"/>
</dbReference>
<evidence type="ECO:0000313" key="5">
    <source>
        <dbReference type="Proteomes" id="UP001524383"/>
    </source>
</evidence>